<dbReference type="Gene3D" id="1.10.10.10">
    <property type="entry name" value="Winged helix-like DNA-binding domain superfamily/Winged helix DNA-binding domain"/>
    <property type="match status" value="1"/>
</dbReference>
<keyword evidence="4" id="KW-0804">Transcription</keyword>
<dbReference type="PANTHER" id="PTHR30363">
    <property type="entry name" value="HTH-TYPE TRANSCRIPTIONAL REGULATOR SRLR-RELATED"/>
    <property type="match status" value="1"/>
</dbReference>
<dbReference type="PRINTS" id="PR00037">
    <property type="entry name" value="HTHLACR"/>
</dbReference>
<dbReference type="SMART" id="SM01134">
    <property type="entry name" value="DeoRC"/>
    <property type="match status" value="1"/>
</dbReference>
<keyword evidence="1" id="KW-0678">Repressor</keyword>
<protein>
    <submittedName>
        <fullName evidence="6">DeoR family transcriptional regulator</fullName>
    </submittedName>
</protein>
<comment type="caution">
    <text evidence="6">The sequence shown here is derived from an EMBL/GenBank/DDBJ whole genome shotgun (WGS) entry which is preliminary data.</text>
</comment>
<dbReference type="GO" id="GO:0003677">
    <property type="term" value="F:DNA binding"/>
    <property type="evidence" value="ECO:0007669"/>
    <property type="project" value="UniProtKB-KW"/>
</dbReference>
<dbReference type="GO" id="GO:0003700">
    <property type="term" value="F:DNA-binding transcription factor activity"/>
    <property type="evidence" value="ECO:0007669"/>
    <property type="project" value="InterPro"/>
</dbReference>
<reference evidence="6 7" key="1">
    <citation type="submission" date="2019-07" db="EMBL/GenBank/DDBJ databases">
        <title>Whole genome shotgun sequence of Chitinophaga cymbidii NBRC 109752.</title>
        <authorList>
            <person name="Hosoyama A."/>
            <person name="Uohara A."/>
            <person name="Ohji S."/>
            <person name="Ichikawa N."/>
        </authorList>
    </citation>
    <scope>NUCLEOTIDE SEQUENCE [LARGE SCALE GENOMIC DNA]</scope>
    <source>
        <strain evidence="6 7">NBRC 109752</strain>
    </source>
</reference>
<dbReference type="PROSITE" id="PS51000">
    <property type="entry name" value="HTH_DEOR_2"/>
    <property type="match status" value="1"/>
</dbReference>
<dbReference type="InterPro" id="IPR014036">
    <property type="entry name" value="DeoR-like_C"/>
</dbReference>
<dbReference type="AlphaFoldDB" id="A0A512RF45"/>
<dbReference type="InterPro" id="IPR050313">
    <property type="entry name" value="Carb_Metab_HTH_regulators"/>
</dbReference>
<dbReference type="InterPro" id="IPR018356">
    <property type="entry name" value="Tscrpt_reg_HTH_DeoR_CS"/>
</dbReference>
<organism evidence="6 7">
    <name type="scientific">Chitinophaga cymbidii</name>
    <dbReference type="NCBI Taxonomy" id="1096750"/>
    <lineage>
        <taxon>Bacteria</taxon>
        <taxon>Pseudomonadati</taxon>
        <taxon>Bacteroidota</taxon>
        <taxon>Chitinophagia</taxon>
        <taxon>Chitinophagales</taxon>
        <taxon>Chitinophagaceae</taxon>
        <taxon>Chitinophaga</taxon>
    </lineage>
</organism>
<keyword evidence="2" id="KW-0805">Transcription regulation</keyword>
<dbReference type="SMART" id="SM00420">
    <property type="entry name" value="HTH_DEOR"/>
    <property type="match status" value="1"/>
</dbReference>
<keyword evidence="3" id="KW-0238">DNA-binding</keyword>
<evidence type="ECO:0000256" key="2">
    <source>
        <dbReference type="ARBA" id="ARBA00023015"/>
    </source>
</evidence>
<gene>
    <name evidence="6" type="ORF">CCY01nite_05280</name>
</gene>
<proteinExistence type="predicted"/>
<dbReference type="InterPro" id="IPR036390">
    <property type="entry name" value="WH_DNA-bd_sf"/>
</dbReference>
<dbReference type="PROSITE" id="PS00894">
    <property type="entry name" value="HTH_DEOR_1"/>
    <property type="match status" value="1"/>
</dbReference>
<feature type="domain" description="HTH deoR-type" evidence="5">
    <location>
        <begin position="3"/>
        <end position="58"/>
    </location>
</feature>
<keyword evidence="7" id="KW-1185">Reference proteome</keyword>
<dbReference type="Gene3D" id="3.40.50.1360">
    <property type="match status" value="1"/>
</dbReference>
<dbReference type="InterPro" id="IPR036388">
    <property type="entry name" value="WH-like_DNA-bd_sf"/>
</dbReference>
<evidence type="ECO:0000259" key="5">
    <source>
        <dbReference type="PROSITE" id="PS51000"/>
    </source>
</evidence>
<evidence type="ECO:0000256" key="1">
    <source>
        <dbReference type="ARBA" id="ARBA00022491"/>
    </source>
</evidence>
<dbReference type="Pfam" id="PF08220">
    <property type="entry name" value="HTH_DeoR"/>
    <property type="match status" value="1"/>
</dbReference>
<evidence type="ECO:0000313" key="6">
    <source>
        <dbReference type="EMBL" id="GEP94268.1"/>
    </source>
</evidence>
<dbReference type="OrthoDB" id="9798651at2"/>
<dbReference type="PANTHER" id="PTHR30363:SF4">
    <property type="entry name" value="GLYCEROL-3-PHOSPHATE REGULON REPRESSOR"/>
    <property type="match status" value="1"/>
</dbReference>
<dbReference type="SUPFAM" id="SSF100950">
    <property type="entry name" value="NagB/RpiA/CoA transferase-like"/>
    <property type="match status" value="1"/>
</dbReference>
<dbReference type="RefSeq" id="WP_146857750.1">
    <property type="nucleotide sequence ID" value="NZ_BKAU01000001.1"/>
</dbReference>
<dbReference type="Pfam" id="PF00455">
    <property type="entry name" value="DeoRC"/>
    <property type="match status" value="1"/>
</dbReference>
<evidence type="ECO:0000256" key="4">
    <source>
        <dbReference type="ARBA" id="ARBA00023163"/>
    </source>
</evidence>
<dbReference type="EMBL" id="BKAU01000001">
    <property type="protein sequence ID" value="GEP94268.1"/>
    <property type="molecule type" value="Genomic_DNA"/>
</dbReference>
<evidence type="ECO:0000313" key="7">
    <source>
        <dbReference type="Proteomes" id="UP000321436"/>
    </source>
</evidence>
<dbReference type="InterPro" id="IPR001034">
    <property type="entry name" value="DeoR_HTH"/>
</dbReference>
<accession>A0A512RF45</accession>
<sequence length="248" mass="27421">MLKEERLKLIMREVNLHNKVLSADLSRLLDVSEDTIRRDFKELIDAGKILKVHGGAVSPSFHFPHNMQSDVYARESKQIIAEKAKKLLKKDCTVLIEGGTTIIELAKAISNDLHATFFVLSPQVAIALSDRERLDVISIGGKLSRNSNVHTGASVINQLSEIKTDLCIIGANGLSVAEGLTDSDWEIVQVIKAMMRAAQKVAVLSISEKLNTTQRLKVCELHAVDYLITELPPDDPFLAPYKNSVELL</sequence>
<dbReference type="Proteomes" id="UP000321436">
    <property type="component" value="Unassembled WGS sequence"/>
</dbReference>
<name>A0A512RF45_9BACT</name>
<evidence type="ECO:0000256" key="3">
    <source>
        <dbReference type="ARBA" id="ARBA00023125"/>
    </source>
</evidence>
<dbReference type="SUPFAM" id="SSF46785">
    <property type="entry name" value="Winged helix' DNA-binding domain"/>
    <property type="match status" value="1"/>
</dbReference>
<dbReference type="InterPro" id="IPR037171">
    <property type="entry name" value="NagB/RpiA_transferase-like"/>
</dbReference>